<feature type="transmembrane region" description="Helical" evidence="10">
    <location>
        <begin position="144"/>
        <end position="165"/>
    </location>
</feature>
<evidence type="ECO:0000313" key="13">
    <source>
        <dbReference type="Proteomes" id="UP000449906"/>
    </source>
</evidence>
<dbReference type="InterPro" id="IPR005467">
    <property type="entry name" value="His_kinase_dom"/>
</dbReference>
<dbReference type="Proteomes" id="UP000449906">
    <property type="component" value="Unassembled WGS sequence"/>
</dbReference>
<organism evidence="12 13">
    <name type="scientific">Nocardioides simplex</name>
    <name type="common">Arthrobacter simplex</name>
    <dbReference type="NCBI Taxonomy" id="2045"/>
    <lineage>
        <taxon>Bacteria</taxon>
        <taxon>Bacillati</taxon>
        <taxon>Actinomycetota</taxon>
        <taxon>Actinomycetes</taxon>
        <taxon>Propionibacteriales</taxon>
        <taxon>Nocardioidaceae</taxon>
        <taxon>Pimelobacter</taxon>
    </lineage>
</organism>
<keyword evidence="10" id="KW-0812">Transmembrane</keyword>
<evidence type="ECO:0000256" key="2">
    <source>
        <dbReference type="ARBA" id="ARBA00012438"/>
    </source>
</evidence>
<dbReference type="InterPro" id="IPR036890">
    <property type="entry name" value="HATPase_C_sf"/>
</dbReference>
<accession>A0A7J5DS15</accession>
<comment type="caution">
    <text evidence="12">The sequence shown here is derived from an EMBL/GenBank/DDBJ whole genome shotgun (WGS) entry which is preliminary data.</text>
</comment>
<dbReference type="GO" id="GO:0005524">
    <property type="term" value="F:ATP binding"/>
    <property type="evidence" value="ECO:0007669"/>
    <property type="project" value="UniProtKB-KW"/>
</dbReference>
<comment type="catalytic activity">
    <reaction evidence="1">
        <text>ATP + protein L-histidine = ADP + protein N-phospho-L-histidine.</text>
        <dbReference type="EC" id="2.7.13.3"/>
    </reaction>
</comment>
<evidence type="ECO:0000259" key="11">
    <source>
        <dbReference type="PROSITE" id="PS50109"/>
    </source>
</evidence>
<dbReference type="Gene3D" id="3.30.565.10">
    <property type="entry name" value="Histidine kinase-like ATPase, C-terminal domain"/>
    <property type="match status" value="1"/>
</dbReference>
<dbReference type="PANTHER" id="PTHR24421:SF10">
    <property type="entry name" value="NITRATE_NITRITE SENSOR PROTEIN NARQ"/>
    <property type="match status" value="1"/>
</dbReference>
<dbReference type="Gene3D" id="1.20.5.1930">
    <property type="match status" value="1"/>
</dbReference>
<dbReference type="GO" id="GO:0016020">
    <property type="term" value="C:membrane"/>
    <property type="evidence" value="ECO:0007669"/>
    <property type="project" value="InterPro"/>
</dbReference>
<evidence type="ECO:0000256" key="10">
    <source>
        <dbReference type="SAM" id="Phobius"/>
    </source>
</evidence>
<keyword evidence="7" id="KW-0067">ATP-binding</keyword>
<dbReference type="Pfam" id="PF23539">
    <property type="entry name" value="DUF7134"/>
    <property type="match status" value="1"/>
</dbReference>
<evidence type="ECO:0000256" key="3">
    <source>
        <dbReference type="ARBA" id="ARBA00022553"/>
    </source>
</evidence>
<protein>
    <recommendedName>
        <fullName evidence="2">histidine kinase</fullName>
        <ecNumber evidence="2">2.7.13.3</ecNumber>
    </recommendedName>
</protein>
<evidence type="ECO:0000256" key="4">
    <source>
        <dbReference type="ARBA" id="ARBA00022679"/>
    </source>
</evidence>
<dbReference type="PROSITE" id="PS50109">
    <property type="entry name" value="HIS_KIN"/>
    <property type="match status" value="1"/>
</dbReference>
<dbReference type="AlphaFoldDB" id="A0A7J5DS15"/>
<keyword evidence="6 12" id="KW-0418">Kinase</keyword>
<proteinExistence type="predicted"/>
<dbReference type="Pfam" id="PF02518">
    <property type="entry name" value="HATPase_c"/>
    <property type="match status" value="1"/>
</dbReference>
<feature type="transmembrane region" description="Helical" evidence="10">
    <location>
        <begin position="102"/>
        <end position="124"/>
    </location>
</feature>
<dbReference type="SUPFAM" id="SSF55874">
    <property type="entry name" value="ATPase domain of HSP90 chaperone/DNA topoisomerase II/histidine kinase"/>
    <property type="match status" value="1"/>
</dbReference>
<gene>
    <name evidence="12" type="ORF">F9L07_24105</name>
</gene>
<dbReference type="InterPro" id="IPR050482">
    <property type="entry name" value="Sensor_HK_TwoCompSys"/>
</dbReference>
<reference evidence="12 13" key="1">
    <citation type="submission" date="2019-09" db="EMBL/GenBank/DDBJ databases">
        <title>Pimelobacter sp. isolated from Paulinella.</title>
        <authorList>
            <person name="Jeong S.E."/>
        </authorList>
    </citation>
    <scope>NUCLEOTIDE SEQUENCE [LARGE SCALE GENOMIC DNA]</scope>
    <source>
        <strain evidence="12 13">Pch-N</strain>
    </source>
</reference>
<evidence type="ECO:0000256" key="5">
    <source>
        <dbReference type="ARBA" id="ARBA00022741"/>
    </source>
</evidence>
<name>A0A7J5DS15_NOCSI</name>
<dbReference type="PANTHER" id="PTHR24421">
    <property type="entry name" value="NITRATE/NITRITE SENSOR PROTEIN NARX-RELATED"/>
    <property type="match status" value="1"/>
</dbReference>
<keyword evidence="3" id="KW-0597">Phosphoprotein</keyword>
<feature type="region of interest" description="Disordered" evidence="9">
    <location>
        <begin position="1"/>
        <end position="42"/>
    </location>
</feature>
<dbReference type="InterPro" id="IPR055558">
    <property type="entry name" value="DUF7134"/>
</dbReference>
<feature type="transmembrane region" description="Helical" evidence="10">
    <location>
        <begin position="72"/>
        <end position="95"/>
    </location>
</feature>
<sequence length="427" mass="44791">MATPSVTPMLGRRGSPRKEQAGPGSTRGLTSAPAPAVYGGPVTRADRQPWRLGPRGERWFDVGLTVFLLLPVFPYLFFVDVVEGLLMLVQIVPLFWRRRHPVAVFTAVALGCAAQAVLTDTPLWSQFAFPVATYSVARYAGPRWALAALGTGVVGAAIAAVDWLRGFGTNMTTPENVTAYFITIALLVVVAWTLGTLGRTRQAYVDALVERGQRLEREAAQQAALAAIEERHRIAREMHDVVAHGLTTIVVQADGARAAAAHDPSVTGPALGTIAATGREAIAELRRMLGILRAEGAPTTPQPRLTDLADLVAEAQAAGTSVNAQLPGAATPVSDGVALTAYRIVQEALSNVRKHAGPGAAATVVVGTERGTLEIVVTDDGRGAAAHDDGRGLGLTGMRERVAAHDGTLTARPAPDGGFAVCARIPL</sequence>
<dbReference type="Pfam" id="PF07730">
    <property type="entry name" value="HisKA_3"/>
    <property type="match status" value="1"/>
</dbReference>
<keyword evidence="5" id="KW-0547">Nucleotide-binding</keyword>
<evidence type="ECO:0000256" key="7">
    <source>
        <dbReference type="ARBA" id="ARBA00022840"/>
    </source>
</evidence>
<dbReference type="GO" id="GO:0000155">
    <property type="term" value="F:phosphorelay sensor kinase activity"/>
    <property type="evidence" value="ECO:0007669"/>
    <property type="project" value="InterPro"/>
</dbReference>
<dbReference type="GO" id="GO:0046983">
    <property type="term" value="F:protein dimerization activity"/>
    <property type="evidence" value="ECO:0007669"/>
    <property type="project" value="InterPro"/>
</dbReference>
<evidence type="ECO:0000313" key="12">
    <source>
        <dbReference type="EMBL" id="KAB2807782.1"/>
    </source>
</evidence>
<keyword evidence="4" id="KW-0808">Transferase</keyword>
<feature type="domain" description="Histidine kinase" evidence="11">
    <location>
        <begin position="343"/>
        <end position="427"/>
    </location>
</feature>
<dbReference type="SMART" id="SM00387">
    <property type="entry name" value="HATPase_c"/>
    <property type="match status" value="1"/>
</dbReference>
<evidence type="ECO:0000256" key="1">
    <source>
        <dbReference type="ARBA" id="ARBA00000085"/>
    </source>
</evidence>
<dbReference type="EMBL" id="WBVM01000004">
    <property type="protein sequence ID" value="KAB2807782.1"/>
    <property type="molecule type" value="Genomic_DNA"/>
</dbReference>
<keyword evidence="8" id="KW-0902">Two-component regulatory system</keyword>
<keyword evidence="10" id="KW-0472">Membrane</keyword>
<evidence type="ECO:0000256" key="6">
    <source>
        <dbReference type="ARBA" id="ARBA00022777"/>
    </source>
</evidence>
<feature type="transmembrane region" description="Helical" evidence="10">
    <location>
        <begin position="177"/>
        <end position="195"/>
    </location>
</feature>
<evidence type="ECO:0000256" key="8">
    <source>
        <dbReference type="ARBA" id="ARBA00023012"/>
    </source>
</evidence>
<evidence type="ECO:0000256" key="9">
    <source>
        <dbReference type="SAM" id="MobiDB-lite"/>
    </source>
</evidence>
<keyword evidence="10" id="KW-1133">Transmembrane helix</keyword>
<dbReference type="InterPro" id="IPR003594">
    <property type="entry name" value="HATPase_dom"/>
</dbReference>
<dbReference type="InterPro" id="IPR011712">
    <property type="entry name" value="Sig_transdc_His_kin_sub3_dim/P"/>
</dbReference>
<dbReference type="EC" id="2.7.13.3" evidence="2"/>
<dbReference type="CDD" id="cd16917">
    <property type="entry name" value="HATPase_UhpB-NarQ-NarX-like"/>
    <property type="match status" value="1"/>
</dbReference>